<dbReference type="CDD" id="cd00754">
    <property type="entry name" value="Ubl_MoaD"/>
    <property type="match status" value="1"/>
</dbReference>
<evidence type="ECO:0000313" key="4">
    <source>
        <dbReference type="EMBL" id="GAC30621.1"/>
    </source>
</evidence>
<dbReference type="InterPro" id="IPR003749">
    <property type="entry name" value="ThiS/MoaD-like"/>
</dbReference>
<dbReference type="GO" id="GO:0006777">
    <property type="term" value="P:Mo-molybdopterin cofactor biosynthetic process"/>
    <property type="evidence" value="ECO:0007669"/>
    <property type="project" value="InterPro"/>
</dbReference>
<dbReference type="EMBL" id="BAEQ01000065">
    <property type="protein sequence ID" value="GAC30621.1"/>
    <property type="molecule type" value="Genomic_DNA"/>
</dbReference>
<dbReference type="OrthoDB" id="9801945at2"/>
<dbReference type="UniPathway" id="UPA00344"/>
<accession>K6Z302</accession>
<evidence type="ECO:0000313" key="5">
    <source>
        <dbReference type="Proteomes" id="UP000006251"/>
    </source>
</evidence>
<dbReference type="PANTHER" id="PTHR33359:SF1">
    <property type="entry name" value="MOLYBDOPTERIN SYNTHASE SULFUR CARRIER SUBUNIT"/>
    <property type="match status" value="1"/>
</dbReference>
<comment type="caution">
    <text evidence="4">The sequence shown here is derived from an EMBL/GenBank/DDBJ whole genome shotgun (WGS) entry which is preliminary data.</text>
</comment>
<protein>
    <recommendedName>
        <fullName evidence="3">Molybdopterin synthase sulfur carrier subunit</fullName>
    </recommendedName>
</protein>
<evidence type="ECO:0000256" key="2">
    <source>
        <dbReference type="ARBA" id="ARBA00024200"/>
    </source>
</evidence>
<dbReference type="SUPFAM" id="SSF54285">
    <property type="entry name" value="MoaD/ThiS"/>
    <property type="match status" value="1"/>
</dbReference>
<reference evidence="5" key="1">
    <citation type="journal article" date="2014" name="Environ. Microbiol.">
        <title>Comparative genomics of the marine bacterial genus Glaciecola reveals the high degree of genomic diversity and genomic characteristic for cold adaptation.</title>
        <authorList>
            <person name="Qin Q.L."/>
            <person name="Xie B.B."/>
            <person name="Yu Y."/>
            <person name="Shu Y.L."/>
            <person name="Rong J.C."/>
            <person name="Zhang Y.J."/>
            <person name="Zhao D.L."/>
            <person name="Chen X.L."/>
            <person name="Zhang X.Y."/>
            <person name="Chen B."/>
            <person name="Zhou B.C."/>
            <person name="Zhang Y.Z."/>
        </authorList>
    </citation>
    <scope>NUCLEOTIDE SEQUENCE [LARGE SCALE GENOMIC DNA]</scope>
    <source>
        <strain evidence="5">ACAM 615</strain>
    </source>
</reference>
<sequence length="81" mass="9013">MINIRFFAILRERLGVDSLAYEYSDEKTVNDIKQNIIARGEPWTLLAEQDVLIALNQTLTSASARVNDGDEIAFFPPVTGG</sequence>
<dbReference type="InterPro" id="IPR012675">
    <property type="entry name" value="Beta-grasp_dom_sf"/>
</dbReference>
<dbReference type="GO" id="GO:0000166">
    <property type="term" value="F:nucleotide binding"/>
    <property type="evidence" value="ECO:0007669"/>
    <property type="project" value="UniProtKB-KW"/>
</dbReference>
<name>K6Z302_9ALTE</name>
<keyword evidence="1" id="KW-0547">Nucleotide-binding</keyword>
<evidence type="ECO:0000256" key="3">
    <source>
        <dbReference type="ARBA" id="ARBA00024247"/>
    </source>
</evidence>
<dbReference type="Gene3D" id="3.10.20.30">
    <property type="match status" value="1"/>
</dbReference>
<comment type="similarity">
    <text evidence="2">Belongs to the MoaD family.</text>
</comment>
<gene>
    <name evidence="4" type="primary">moaD</name>
    <name evidence="4" type="ORF">GPAL_3781</name>
</gene>
<evidence type="ECO:0000256" key="1">
    <source>
        <dbReference type="ARBA" id="ARBA00022741"/>
    </source>
</evidence>
<proteinExistence type="inferred from homology"/>
<dbReference type="GO" id="GO:1990133">
    <property type="term" value="C:molybdopterin adenylyltransferase complex"/>
    <property type="evidence" value="ECO:0007669"/>
    <property type="project" value="TreeGrafter"/>
</dbReference>
<dbReference type="STRING" id="1121922.GCA_000428905_03311"/>
<dbReference type="PANTHER" id="PTHR33359">
    <property type="entry name" value="MOLYBDOPTERIN SYNTHASE SULFUR CARRIER SUBUNIT"/>
    <property type="match status" value="1"/>
</dbReference>
<dbReference type="InterPro" id="IPR044672">
    <property type="entry name" value="MOCS2A"/>
</dbReference>
<dbReference type="Proteomes" id="UP000006251">
    <property type="component" value="Unassembled WGS sequence"/>
</dbReference>
<dbReference type="AlphaFoldDB" id="K6Z302"/>
<dbReference type="InterPro" id="IPR016155">
    <property type="entry name" value="Mopterin_synth/thiamin_S_b"/>
</dbReference>
<organism evidence="4 5">
    <name type="scientific">Brumicola pallidula DSM 14239 = ACAM 615</name>
    <dbReference type="NCBI Taxonomy" id="1121922"/>
    <lineage>
        <taxon>Bacteria</taxon>
        <taxon>Pseudomonadati</taxon>
        <taxon>Pseudomonadota</taxon>
        <taxon>Gammaproteobacteria</taxon>
        <taxon>Alteromonadales</taxon>
        <taxon>Alteromonadaceae</taxon>
        <taxon>Brumicola</taxon>
    </lineage>
</organism>
<dbReference type="RefSeq" id="WP_006015029.1">
    <property type="nucleotide sequence ID" value="NZ_BAEQ01000065.1"/>
</dbReference>
<dbReference type="Pfam" id="PF02597">
    <property type="entry name" value="ThiS"/>
    <property type="match status" value="1"/>
</dbReference>
<dbReference type="NCBIfam" id="TIGR01682">
    <property type="entry name" value="moaD"/>
    <property type="match status" value="1"/>
</dbReference>
<keyword evidence="5" id="KW-1185">Reference proteome</keyword>